<feature type="transmembrane region" description="Helical" evidence="7">
    <location>
        <begin position="401"/>
        <end position="422"/>
    </location>
</feature>
<feature type="domain" description="Major facilitator superfamily (MFS) profile" evidence="8">
    <location>
        <begin position="76"/>
        <end position="563"/>
    </location>
</feature>
<evidence type="ECO:0000256" key="2">
    <source>
        <dbReference type="ARBA" id="ARBA00008335"/>
    </source>
</evidence>
<feature type="transmembrane region" description="Helical" evidence="7">
    <location>
        <begin position="233"/>
        <end position="253"/>
    </location>
</feature>
<dbReference type="Gene3D" id="1.20.1250.20">
    <property type="entry name" value="MFS general substrate transporter like domains"/>
    <property type="match status" value="1"/>
</dbReference>
<dbReference type="GO" id="GO:0005886">
    <property type="term" value="C:plasma membrane"/>
    <property type="evidence" value="ECO:0007669"/>
    <property type="project" value="TreeGrafter"/>
</dbReference>
<dbReference type="PANTHER" id="PTHR23501:SF191">
    <property type="entry name" value="VACUOLAR BASIC AMINO ACID TRANSPORTER 4"/>
    <property type="match status" value="1"/>
</dbReference>
<keyword evidence="3" id="KW-0813">Transport</keyword>
<feature type="transmembrane region" description="Helical" evidence="7">
    <location>
        <begin position="265"/>
        <end position="284"/>
    </location>
</feature>
<evidence type="ECO:0000256" key="1">
    <source>
        <dbReference type="ARBA" id="ARBA00004127"/>
    </source>
</evidence>
<comment type="subcellular location">
    <subcellularLocation>
        <location evidence="1">Endomembrane system</location>
        <topology evidence="1">Multi-pass membrane protein</topology>
    </subcellularLocation>
</comment>
<feature type="transmembrane region" description="Helical" evidence="7">
    <location>
        <begin position="141"/>
        <end position="160"/>
    </location>
</feature>
<organism evidence="9 10">
    <name type="scientific">Ambispora leptoticha</name>
    <dbReference type="NCBI Taxonomy" id="144679"/>
    <lineage>
        <taxon>Eukaryota</taxon>
        <taxon>Fungi</taxon>
        <taxon>Fungi incertae sedis</taxon>
        <taxon>Mucoromycota</taxon>
        <taxon>Glomeromycotina</taxon>
        <taxon>Glomeromycetes</taxon>
        <taxon>Archaeosporales</taxon>
        <taxon>Ambisporaceae</taxon>
        <taxon>Ambispora</taxon>
    </lineage>
</organism>
<evidence type="ECO:0000259" key="8">
    <source>
        <dbReference type="PROSITE" id="PS50850"/>
    </source>
</evidence>
<feature type="transmembrane region" description="Helical" evidence="7">
    <location>
        <begin position="434"/>
        <end position="452"/>
    </location>
</feature>
<dbReference type="PANTHER" id="PTHR23501">
    <property type="entry name" value="MAJOR FACILITATOR SUPERFAMILY"/>
    <property type="match status" value="1"/>
</dbReference>
<dbReference type="InterPro" id="IPR011701">
    <property type="entry name" value="MFS"/>
</dbReference>
<evidence type="ECO:0000313" key="10">
    <source>
        <dbReference type="Proteomes" id="UP000789508"/>
    </source>
</evidence>
<evidence type="ECO:0000256" key="3">
    <source>
        <dbReference type="ARBA" id="ARBA00022448"/>
    </source>
</evidence>
<feature type="transmembrane region" description="Helical" evidence="7">
    <location>
        <begin position="166"/>
        <end position="187"/>
    </location>
</feature>
<comment type="similarity">
    <text evidence="2">Belongs to the major facilitator superfamily.</text>
</comment>
<keyword evidence="4 7" id="KW-0812">Transmembrane</keyword>
<feature type="transmembrane region" description="Helical" evidence="7">
    <location>
        <begin position="375"/>
        <end position="394"/>
    </location>
</feature>
<dbReference type="SUPFAM" id="SSF103473">
    <property type="entry name" value="MFS general substrate transporter"/>
    <property type="match status" value="1"/>
</dbReference>
<feature type="transmembrane region" description="Helical" evidence="7">
    <location>
        <begin position="199"/>
        <end position="221"/>
    </location>
</feature>
<dbReference type="InterPro" id="IPR020846">
    <property type="entry name" value="MFS_dom"/>
</dbReference>
<dbReference type="GO" id="GO:0022857">
    <property type="term" value="F:transmembrane transporter activity"/>
    <property type="evidence" value="ECO:0007669"/>
    <property type="project" value="InterPro"/>
</dbReference>
<sequence>MSSTTNDLIKIPQSTAVVNKSLEVESSISDESNTAVVNAYDEDIEKQAKNGSETATNVPQEKGHNANLSPIQFRLVLLGIAFGIFLAAVDQTIVATALAKIASDFDALNQVSWVATSFLLTATAFQPVYGKLSDIFGRKATFLFAIMVFELGSLLCGLSPNIISLIIFRAVAGIGGGGIISLAMIIISDIVSLKDSGKYQGLIGAVFGIASLIGPLLGGAFTDKITWRWCFYINLPFGAVTIGTVVLFLRLPMPKGGFLEKLKKIDWWGTLVMVMASIAILLPLNWGGDKYAWDSAVIIVLLVVGALLFTLFGYIEGWIAVEPVTPGHLFKDRGILACYGTNFFQGMAFLAMVYYVPLYFQVVKGESATTSGLELLPFIMGVVFASIISGQLISRFDKISLQVICIVGAIFIVVGSALTSLLTEDSSRGKQIGFLLIPGLGVGLLMQTTLLFGHSAVEQADVAIITSILNFFRAIGTVFGVAIAGTIFNNKLASGLENLQIDVPIEAIKKSATFVSQLPEPARGLVRHAYVEALDYTFKVVIVFGGLCFLCTLFIGRNREKKHTGPVMFLE</sequence>
<name>A0A9N9BSU3_9GLOM</name>
<keyword evidence="10" id="KW-1185">Reference proteome</keyword>
<protein>
    <submittedName>
        <fullName evidence="9">10982_t:CDS:1</fullName>
    </submittedName>
</protein>
<feature type="transmembrane region" description="Helical" evidence="7">
    <location>
        <begin position="75"/>
        <end position="99"/>
    </location>
</feature>
<dbReference type="OrthoDB" id="10021397at2759"/>
<dbReference type="InterPro" id="IPR036259">
    <property type="entry name" value="MFS_trans_sf"/>
</dbReference>
<evidence type="ECO:0000313" key="9">
    <source>
        <dbReference type="EMBL" id="CAG8575976.1"/>
    </source>
</evidence>
<keyword evidence="5 7" id="KW-1133">Transmembrane helix</keyword>
<reference evidence="9" key="1">
    <citation type="submission" date="2021-06" db="EMBL/GenBank/DDBJ databases">
        <authorList>
            <person name="Kallberg Y."/>
            <person name="Tangrot J."/>
            <person name="Rosling A."/>
        </authorList>
    </citation>
    <scope>NUCLEOTIDE SEQUENCE</scope>
    <source>
        <strain evidence="9">FL130A</strain>
    </source>
</reference>
<dbReference type="Gene3D" id="1.20.1720.10">
    <property type="entry name" value="Multidrug resistance protein D"/>
    <property type="match status" value="1"/>
</dbReference>
<feature type="transmembrane region" description="Helical" evidence="7">
    <location>
        <begin position="296"/>
        <end position="315"/>
    </location>
</feature>
<evidence type="ECO:0000256" key="4">
    <source>
        <dbReference type="ARBA" id="ARBA00022692"/>
    </source>
</evidence>
<dbReference type="CDD" id="cd17502">
    <property type="entry name" value="MFS_Azr1_MDR_like"/>
    <property type="match status" value="1"/>
</dbReference>
<dbReference type="Pfam" id="PF07690">
    <property type="entry name" value="MFS_1"/>
    <property type="match status" value="1"/>
</dbReference>
<evidence type="ECO:0000256" key="6">
    <source>
        <dbReference type="ARBA" id="ARBA00023136"/>
    </source>
</evidence>
<dbReference type="AlphaFoldDB" id="A0A9N9BSU3"/>
<evidence type="ECO:0000256" key="5">
    <source>
        <dbReference type="ARBA" id="ARBA00022989"/>
    </source>
</evidence>
<gene>
    <name evidence="9" type="ORF">ALEPTO_LOCUS7034</name>
</gene>
<comment type="caution">
    <text evidence="9">The sequence shown here is derived from an EMBL/GenBank/DDBJ whole genome shotgun (WGS) entry which is preliminary data.</text>
</comment>
<keyword evidence="6 7" id="KW-0472">Membrane</keyword>
<proteinExistence type="inferred from homology"/>
<dbReference type="PROSITE" id="PS50850">
    <property type="entry name" value="MFS"/>
    <property type="match status" value="1"/>
</dbReference>
<accession>A0A9N9BSU3</accession>
<dbReference type="FunFam" id="1.20.1720.10:FF:000013">
    <property type="entry name" value="Related to multidrug resistance proteins"/>
    <property type="match status" value="1"/>
</dbReference>
<evidence type="ECO:0000256" key="7">
    <source>
        <dbReference type="SAM" id="Phobius"/>
    </source>
</evidence>
<feature type="transmembrane region" description="Helical" evidence="7">
    <location>
        <begin position="111"/>
        <end position="129"/>
    </location>
</feature>
<feature type="transmembrane region" description="Helical" evidence="7">
    <location>
        <begin position="464"/>
        <end position="488"/>
    </location>
</feature>
<dbReference type="GO" id="GO:0012505">
    <property type="term" value="C:endomembrane system"/>
    <property type="evidence" value="ECO:0007669"/>
    <property type="project" value="UniProtKB-SubCell"/>
</dbReference>
<feature type="transmembrane region" description="Helical" evidence="7">
    <location>
        <begin position="536"/>
        <end position="555"/>
    </location>
</feature>
<dbReference type="EMBL" id="CAJVPS010002767">
    <property type="protein sequence ID" value="CAG8575976.1"/>
    <property type="molecule type" value="Genomic_DNA"/>
</dbReference>
<dbReference type="Proteomes" id="UP000789508">
    <property type="component" value="Unassembled WGS sequence"/>
</dbReference>
<feature type="transmembrane region" description="Helical" evidence="7">
    <location>
        <begin position="336"/>
        <end position="355"/>
    </location>
</feature>